<accession>X0SZ01</accession>
<feature type="transmembrane region" description="Helical" evidence="1">
    <location>
        <begin position="94"/>
        <end position="112"/>
    </location>
</feature>
<keyword evidence="1" id="KW-0812">Transmembrane</keyword>
<organism evidence="2">
    <name type="scientific">marine sediment metagenome</name>
    <dbReference type="NCBI Taxonomy" id="412755"/>
    <lineage>
        <taxon>unclassified sequences</taxon>
        <taxon>metagenomes</taxon>
        <taxon>ecological metagenomes</taxon>
    </lineage>
</organism>
<reference evidence="2" key="1">
    <citation type="journal article" date="2014" name="Front. Microbiol.">
        <title>High frequency of phylogenetically diverse reductive dehalogenase-homologous genes in deep subseafloor sedimentary metagenomes.</title>
        <authorList>
            <person name="Kawai M."/>
            <person name="Futagami T."/>
            <person name="Toyoda A."/>
            <person name="Takaki Y."/>
            <person name="Nishi S."/>
            <person name="Hori S."/>
            <person name="Arai W."/>
            <person name="Tsubouchi T."/>
            <person name="Morono Y."/>
            <person name="Uchiyama I."/>
            <person name="Ito T."/>
            <person name="Fujiyama A."/>
            <person name="Inagaki F."/>
            <person name="Takami H."/>
        </authorList>
    </citation>
    <scope>NUCLEOTIDE SEQUENCE</scope>
    <source>
        <strain evidence="2">Expedition CK06-06</strain>
    </source>
</reference>
<sequence>MKYLIGVLCFLFVCAYAYLALAQDIPPGAGEEITFGKYSLPLIIWILMSIVYRVWDKFPSRAKVPTAVALGVILGVLFVGYSGMEYTIKNVVDHVLFGLMAGFTSAGLYEGVNRAALRPRN</sequence>
<proteinExistence type="predicted"/>
<gene>
    <name evidence="2" type="ORF">S01H1_17080</name>
</gene>
<feature type="transmembrane region" description="Helical" evidence="1">
    <location>
        <begin position="67"/>
        <end position="88"/>
    </location>
</feature>
<dbReference type="AlphaFoldDB" id="X0SZ01"/>
<comment type="caution">
    <text evidence="2">The sequence shown here is derived from an EMBL/GenBank/DDBJ whole genome shotgun (WGS) entry which is preliminary data.</text>
</comment>
<keyword evidence="1" id="KW-1133">Transmembrane helix</keyword>
<protein>
    <submittedName>
        <fullName evidence="2">Uncharacterized protein</fullName>
    </submittedName>
</protein>
<dbReference type="EMBL" id="BARS01009027">
    <property type="protein sequence ID" value="GAF69010.1"/>
    <property type="molecule type" value="Genomic_DNA"/>
</dbReference>
<evidence type="ECO:0000256" key="1">
    <source>
        <dbReference type="SAM" id="Phobius"/>
    </source>
</evidence>
<evidence type="ECO:0000313" key="2">
    <source>
        <dbReference type="EMBL" id="GAF69010.1"/>
    </source>
</evidence>
<keyword evidence="1" id="KW-0472">Membrane</keyword>
<name>X0SZ01_9ZZZZ</name>
<feature type="transmembrane region" description="Helical" evidence="1">
    <location>
        <begin position="38"/>
        <end position="55"/>
    </location>
</feature>